<evidence type="ECO:0000313" key="13">
    <source>
        <dbReference type="Proteomes" id="UP000245469"/>
    </source>
</evidence>
<evidence type="ECO:0000256" key="4">
    <source>
        <dbReference type="ARBA" id="ARBA00022741"/>
    </source>
</evidence>
<dbReference type="Pfam" id="PF00120">
    <property type="entry name" value="Gln-synt_C"/>
    <property type="match status" value="1"/>
</dbReference>
<evidence type="ECO:0000256" key="1">
    <source>
        <dbReference type="ARBA" id="ARBA00001946"/>
    </source>
</evidence>
<keyword evidence="3" id="KW-0436">Ligase</keyword>
<dbReference type="SUPFAM" id="SSF55931">
    <property type="entry name" value="Glutamine synthetase/guanido kinase"/>
    <property type="match status" value="1"/>
</dbReference>
<name>A0A316A8T7_9ACTN</name>
<evidence type="ECO:0000256" key="5">
    <source>
        <dbReference type="ARBA" id="ARBA00022840"/>
    </source>
</evidence>
<dbReference type="InterPro" id="IPR027303">
    <property type="entry name" value="Gln_synth_gly_rich_site"/>
</dbReference>
<dbReference type="InterPro" id="IPR036651">
    <property type="entry name" value="Gln_synt_N_sf"/>
</dbReference>
<proteinExistence type="inferred from homology"/>
<dbReference type="InterPro" id="IPR017536">
    <property type="entry name" value="Glutamine_synthetase_typeIII"/>
</dbReference>
<accession>A0A316A8T7</accession>
<reference evidence="12 13" key="1">
    <citation type="submission" date="2018-03" db="EMBL/GenBank/DDBJ databases">
        <title>Genomic Encyclopedia of Archaeal and Bacterial Type Strains, Phase II (KMG-II): from individual species to whole genera.</title>
        <authorList>
            <person name="Goeker M."/>
        </authorList>
    </citation>
    <scope>NUCLEOTIDE SEQUENCE [LARGE SCALE GENOMIC DNA]</scope>
    <source>
        <strain evidence="12 13">DSM 44889</strain>
    </source>
</reference>
<dbReference type="GO" id="GO:0004356">
    <property type="term" value="F:glutamine synthetase activity"/>
    <property type="evidence" value="ECO:0007669"/>
    <property type="project" value="InterPro"/>
</dbReference>
<dbReference type="SUPFAM" id="SSF54368">
    <property type="entry name" value="Glutamine synthetase, N-terminal domain"/>
    <property type="match status" value="1"/>
</dbReference>
<dbReference type="Gene3D" id="3.10.20.70">
    <property type="entry name" value="Glutamine synthetase, N-terminal domain"/>
    <property type="match status" value="1"/>
</dbReference>
<evidence type="ECO:0000256" key="8">
    <source>
        <dbReference type="RuleBase" id="RU000384"/>
    </source>
</evidence>
<dbReference type="InterPro" id="IPR014746">
    <property type="entry name" value="Gln_synth/guanido_kin_cat_dom"/>
</dbReference>
<gene>
    <name evidence="12" type="ORF">BXY45_10732</name>
</gene>
<evidence type="ECO:0000256" key="9">
    <source>
        <dbReference type="SAM" id="MobiDB-lite"/>
    </source>
</evidence>
<dbReference type="InterPro" id="IPR008146">
    <property type="entry name" value="Gln_synth_cat_dom"/>
</dbReference>
<organism evidence="12 13">
    <name type="scientific">Quadrisphaera granulorum</name>
    <dbReference type="NCBI Taxonomy" id="317664"/>
    <lineage>
        <taxon>Bacteria</taxon>
        <taxon>Bacillati</taxon>
        <taxon>Actinomycetota</taxon>
        <taxon>Actinomycetes</taxon>
        <taxon>Kineosporiales</taxon>
        <taxon>Kineosporiaceae</taxon>
        <taxon>Quadrisphaera</taxon>
    </lineage>
</organism>
<dbReference type="GO" id="GO:0005524">
    <property type="term" value="F:ATP binding"/>
    <property type="evidence" value="ECO:0007669"/>
    <property type="project" value="UniProtKB-KW"/>
</dbReference>
<dbReference type="GO" id="GO:0006542">
    <property type="term" value="P:glutamine biosynthetic process"/>
    <property type="evidence" value="ECO:0007669"/>
    <property type="project" value="InterPro"/>
</dbReference>
<dbReference type="PANTHER" id="PTHR43785">
    <property type="entry name" value="GAMMA-GLUTAMYLPUTRESCINE SYNTHETASE"/>
    <property type="match status" value="1"/>
</dbReference>
<keyword evidence="13" id="KW-1185">Reference proteome</keyword>
<keyword evidence="6" id="KW-0460">Magnesium</keyword>
<sequence length="474" mass="49904">MTTTLPDPATTLPSTAPSTATSTPVASAATQSLASRARADGVRFILATFTTLSGKPCSKLVPVAAADELEAEGCGFAGYAAGAIGQVPTDPDLIAVPDVSSYTPLPSVREGLAMVQCDPHVNGVPHPFAPRVLLRKQIRRAAEHGLALSVGAEVEYFLVQRGADGTLRTADTADDADQPCYDARGLTRMYEHLTAVSDVMEQLGWGPYASDHEDGNGQFEQNFHYADALTTADRVTTLRYVIQMLAEQRGMVATFMPKPFTDRTGSGMHLHLSLWGAEGSPDGPGPRFPAGTEDDPYGLGLSSTGYGFVAGLLAHAPALQGLLASTVNSYKRTGATSTASGATWAPRSATYGGNDRTHLVRVPDANRVELRSGDGAGSAHLAVAAALGSGLDGVLRRLDPGAPGARPQGAPLLPRTLLDAVHLLEADPVVKGVLDAVDPTAGVADYYAQLKREEFYDWHSRVSAWEVDRYLTVV</sequence>
<dbReference type="PROSITE" id="PS51986">
    <property type="entry name" value="GS_BETA_GRASP"/>
    <property type="match status" value="1"/>
</dbReference>
<dbReference type="AlphaFoldDB" id="A0A316A8T7"/>
<comment type="similarity">
    <text evidence="2 7 8">Belongs to the glutamine synthetase family.</text>
</comment>
<evidence type="ECO:0000259" key="11">
    <source>
        <dbReference type="PROSITE" id="PS51987"/>
    </source>
</evidence>
<evidence type="ECO:0000256" key="3">
    <source>
        <dbReference type="ARBA" id="ARBA00022598"/>
    </source>
</evidence>
<protein>
    <submittedName>
        <fullName evidence="12">Gamma-glutamylmethylamide synthetase</fullName>
    </submittedName>
</protein>
<evidence type="ECO:0000256" key="6">
    <source>
        <dbReference type="ARBA" id="ARBA00022842"/>
    </source>
</evidence>
<evidence type="ECO:0000256" key="2">
    <source>
        <dbReference type="ARBA" id="ARBA00009897"/>
    </source>
</evidence>
<dbReference type="PANTHER" id="PTHR43785:SF14">
    <property type="entry name" value="GLUTAMINE SYNTHETASE"/>
    <property type="match status" value="1"/>
</dbReference>
<feature type="region of interest" description="Disordered" evidence="9">
    <location>
        <begin position="1"/>
        <end position="24"/>
    </location>
</feature>
<evidence type="ECO:0000256" key="7">
    <source>
        <dbReference type="PROSITE-ProRule" id="PRU01330"/>
    </source>
</evidence>
<dbReference type="SMART" id="SM01230">
    <property type="entry name" value="Gln-synt_C"/>
    <property type="match status" value="1"/>
</dbReference>
<feature type="domain" description="GS catalytic" evidence="11">
    <location>
        <begin position="130"/>
        <end position="474"/>
    </location>
</feature>
<keyword evidence="5" id="KW-0067">ATP-binding</keyword>
<dbReference type="EMBL" id="QGDQ01000007">
    <property type="protein sequence ID" value="PWJ54336.1"/>
    <property type="molecule type" value="Genomic_DNA"/>
</dbReference>
<dbReference type="Proteomes" id="UP000245469">
    <property type="component" value="Unassembled WGS sequence"/>
</dbReference>
<comment type="cofactor">
    <cofactor evidence="1">
        <name>Mg(2+)</name>
        <dbReference type="ChEBI" id="CHEBI:18420"/>
    </cofactor>
</comment>
<comment type="caution">
    <text evidence="12">The sequence shown here is derived from an EMBL/GenBank/DDBJ whole genome shotgun (WGS) entry which is preliminary data.</text>
</comment>
<dbReference type="PROSITE" id="PS51987">
    <property type="entry name" value="GS_CATALYTIC"/>
    <property type="match status" value="1"/>
</dbReference>
<keyword evidence="4" id="KW-0547">Nucleotide-binding</keyword>
<dbReference type="InterPro" id="IPR008147">
    <property type="entry name" value="Gln_synt_N"/>
</dbReference>
<dbReference type="Gene3D" id="3.30.590.10">
    <property type="entry name" value="Glutamine synthetase/guanido kinase, catalytic domain"/>
    <property type="match status" value="1"/>
</dbReference>
<feature type="domain" description="GS beta-grasp" evidence="10">
    <location>
        <begin position="40"/>
        <end position="124"/>
    </location>
</feature>
<dbReference type="PROSITE" id="PS00181">
    <property type="entry name" value="GLNA_ATP"/>
    <property type="match status" value="1"/>
</dbReference>
<evidence type="ECO:0000313" key="12">
    <source>
        <dbReference type="EMBL" id="PWJ54336.1"/>
    </source>
</evidence>
<evidence type="ECO:0000259" key="10">
    <source>
        <dbReference type="PROSITE" id="PS51986"/>
    </source>
</evidence>
<dbReference type="NCBIfam" id="TIGR03105">
    <property type="entry name" value="gln_synth_III"/>
    <property type="match status" value="1"/>
</dbReference>